<organism evidence="1 2">
    <name type="scientific">Aphanomyces euteiches</name>
    <dbReference type="NCBI Taxonomy" id="100861"/>
    <lineage>
        <taxon>Eukaryota</taxon>
        <taxon>Sar</taxon>
        <taxon>Stramenopiles</taxon>
        <taxon>Oomycota</taxon>
        <taxon>Saprolegniomycetes</taxon>
        <taxon>Saprolegniales</taxon>
        <taxon>Verrucalvaceae</taxon>
        <taxon>Aphanomyces</taxon>
    </lineage>
</organism>
<dbReference type="Proteomes" id="UP000481153">
    <property type="component" value="Unassembled WGS sequence"/>
</dbReference>
<dbReference type="AlphaFoldDB" id="A0A6G0WCV4"/>
<sequence>MLGDLFHGAKMEDETSAIQVKLVVSRVFRCAEKFGPSTGRILTRRGNNTLETIDWISSGCIALNSEEGVDIFFALKHAVTGQMAIVVDQRKRRYGTFQPSQASVYLDKLSQCPSFLTNAILVRGVMNCKSNLAMFPIPSNCFVISREQNDEFHGALSYHPACSPLISVNTANKTAIASLFQGTNNQVGMVVEELLRKRAEPDGGFTQEDDLHSILHAKKVELDSEFLEFSY</sequence>
<gene>
    <name evidence="1" type="ORF">Ae201684_016348</name>
</gene>
<dbReference type="EMBL" id="VJMJ01000250">
    <property type="protein sequence ID" value="KAF0725117.1"/>
    <property type="molecule type" value="Genomic_DNA"/>
</dbReference>
<accession>A0A6G0WCV4</accession>
<evidence type="ECO:0000313" key="1">
    <source>
        <dbReference type="EMBL" id="KAF0725117.1"/>
    </source>
</evidence>
<proteinExistence type="predicted"/>
<dbReference type="VEuPathDB" id="FungiDB:AeMF1_020275"/>
<comment type="caution">
    <text evidence="1">The sequence shown here is derived from an EMBL/GenBank/DDBJ whole genome shotgun (WGS) entry which is preliminary data.</text>
</comment>
<evidence type="ECO:0000313" key="2">
    <source>
        <dbReference type="Proteomes" id="UP000481153"/>
    </source>
</evidence>
<protein>
    <submittedName>
        <fullName evidence="1">Uncharacterized protein</fullName>
    </submittedName>
</protein>
<reference evidence="1 2" key="1">
    <citation type="submission" date="2019-07" db="EMBL/GenBank/DDBJ databases">
        <title>Genomics analysis of Aphanomyces spp. identifies a new class of oomycete effector associated with host adaptation.</title>
        <authorList>
            <person name="Gaulin E."/>
        </authorList>
    </citation>
    <scope>NUCLEOTIDE SEQUENCE [LARGE SCALE GENOMIC DNA]</scope>
    <source>
        <strain evidence="1 2">ATCC 201684</strain>
    </source>
</reference>
<keyword evidence="2" id="KW-1185">Reference proteome</keyword>
<name>A0A6G0WCV4_9STRA</name>